<dbReference type="Proteomes" id="UP000030745">
    <property type="component" value="Unassembled WGS sequence"/>
</dbReference>
<comment type="similarity">
    <text evidence="1">Belongs to the HEM-1/HEM-2 family.</text>
</comment>
<dbReference type="GO" id="GO:0016477">
    <property type="term" value="P:cell migration"/>
    <property type="evidence" value="ECO:0007669"/>
    <property type="project" value="TreeGrafter"/>
</dbReference>
<proteinExistence type="inferred from homology"/>
<protein>
    <submittedName>
        <fullName evidence="2">Uncharacterized protein</fullName>
    </submittedName>
</protein>
<reference evidence="2 3" key="1">
    <citation type="journal article" date="2013" name="PLoS Genet.">
        <title>Distinctive expansion of potential virulence genes in the genome of the oomycete fish pathogen Saprolegnia parasitica.</title>
        <authorList>
            <person name="Jiang R.H."/>
            <person name="de Bruijn I."/>
            <person name="Haas B.J."/>
            <person name="Belmonte R."/>
            <person name="Lobach L."/>
            <person name="Christie J."/>
            <person name="van den Ackerveken G."/>
            <person name="Bottin A."/>
            <person name="Bulone V."/>
            <person name="Diaz-Moreno S.M."/>
            <person name="Dumas B."/>
            <person name="Fan L."/>
            <person name="Gaulin E."/>
            <person name="Govers F."/>
            <person name="Grenville-Briggs L.J."/>
            <person name="Horner N.R."/>
            <person name="Levin J.Z."/>
            <person name="Mammella M."/>
            <person name="Meijer H.J."/>
            <person name="Morris P."/>
            <person name="Nusbaum C."/>
            <person name="Oome S."/>
            <person name="Phillips A.J."/>
            <person name="van Rooyen D."/>
            <person name="Rzeszutek E."/>
            <person name="Saraiva M."/>
            <person name="Secombes C.J."/>
            <person name="Seidl M.F."/>
            <person name="Snel B."/>
            <person name="Stassen J.H."/>
            <person name="Sykes S."/>
            <person name="Tripathy S."/>
            <person name="van den Berg H."/>
            <person name="Vega-Arreguin J.C."/>
            <person name="Wawra S."/>
            <person name="Young S.K."/>
            <person name="Zeng Q."/>
            <person name="Dieguez-Uribeondo J."/>
            <person name="Russ C."/>
            <person name="Tyler B.M."/>
            <person name="van West P."/>
        </authorList>
    </citation>
    <scope>NUCLEOTIDE SEQUENCE [LARGE SCALE GENOMIC DNA]</scope>
    <source>
        <strain evidence="2 3">CBS 223.65</strain>
    </source>
</reference>
<dbReference type="GO" id="GO:0031209">
    <property type="term" value="C:SCAR complex"/>
    <property type="evidence" value="ECO:0007669"/>
    <property type="project" value="TreeGrafter"/>
</dbReference>
<gene>
    <name evidence="2" type="ORF">SPRG_02723</name>
</gene>
<dbReference type="KEGG" id="spar:SPRG_02723"/>
<keyword evidence="3" id="KW-1185">Reference proteome</keyword>
<dbReference type="OrthoDB" id="10356940at2759"/>
<dbReference type="GO" id="GO:0030031">
    <property type="term" value="P:cell projection assembly"/>
    <property type="evidence" value="ECO:0007669"/>
    <property type="project" value="TreeGrafter"/>
</dbReference>
<dbReference type="GO" id="GO:0030866">
    <property type="term" value="P:cortical actin cytoskeleton organization"/>
    <property type="evidence" value="ECO:0007669"/>
    <property type="project" value="TreeGrafter"/>
</dbReference>
<dbReference type="VEuPathDB" id="FungiDB:SPRG_02723"/>
<sequence length="954" mass="103455">MLSSQLAYLQAHGDGLVGSLRRAMAPLTNASLPPEMDRLRKALAKAYPSHGLEKEKDMELLTQAKASLGPALHELYTTTSMLLDWKLAALSVLRSVCVDFSTLHFGVHPELMGRFLQLFATYVKLHVLWATQVDVRGYLGLHGALDHAVESFVLGFAEHPWRALQTELKDEIAPKLGPLVWSAYEATAGSRDLLALRNQGCFDLEKAAIGVLDHAAVYEHLISHDAIDEYVVLTALTCPQELAQPRGMAAFDAVGSTLFGLVLAEDLTLSVHEVLADVAKLLDAKLRKSLRRIAKRATSTSGVLHLLALDKSLLGPLYPMVLAMAQVGRAEVQWYLVHAQQAAPAHVKAKHHAKASFQDPRQLACLISLLQRMEAATQPSHSLVEVYYKRMLASTAVPDVPADAAVDPRVVEILAATRPLVLSMDDCDGSDQALDAFSANWAKVVVYWSCSGVTVDEPFVAAMHAIDANARRANLSWIAASLAHATDLGLLAFYPSSLRSAFAWAIAEQPAMTLNIMHAVATHSQALATRLADDWLRGLEALLRSAFEQALALEVAQRDGATASGGRALQALPLLFVALQTSSVIVLQNATLDPSTLFGAAMSSVLTSLLRDMVTAMTPPRTMQTRLQVFRRCFARYDGTMASRRLHECAPSSSSVEDTQHGNLRFVEAMARLYLRFLVALAPTDDGACGVPFVWLDDGYARRDGVAYRKLDGLDANDLATPLQLQALIAIVGVDGCHVLQAAIRDFIGQHIAQLQHCLSLDRDALTEFGKSLLLAPKTAVKRMATLDKVTHHTAAIGHALHLHTSLDMASQAVALSQPPSRGRDAPDDVVAAVQSCAGDDDWTLLPLLLSAAMTSAYWKDPEAMHGARAVASAQKLLLRVFRPSLSVPLPRHVSPAHALETFVFVVATTLLTLQPSMLAFIATLTSEASTARSCRPWSRPRSWSQVRTTLPLS</sequence>
<dbReference type="RefSeq" id="XP_012196703.1">
    <property type="nucleotide sequence ID" value="XM_012341313.1"/>
</dbReference>
<name>A0A067CSN6_SAPPC</name>
<accession>A0A067CSN6</accession>
<dbReference type="STRING" id="695850.A0A067CSN6"/>
<dbReference type="PANTHER" id="PTHR12093:SF10">
    <property type="entry name" value="MEMBRANE-ASSOCIATED PROTEIN HEM"/>
    <property type="match status" value="1"/>
</dbReference>
<organism evidence="2 3">
    <name type="scientific">Saprolegnia parasitica (strain CBS 223.65)</name>
    <dbReference type="NCBI Taxonomy" id="695850"/>
    <lineage>
        <taxon>Eukaryota</taxon>
        <taxon>Sar</taxon>
        <taxon>Stramenopiles</taxon>
        <taxon>Oomycota</taxon>
        <taxon>Saprolegniomycetes</taxon>
        <taxon>Saprolegniales</taxon>
        <taxon>Saprolegniaceae</taxon>
        <taxon>Saprolegnia</taxon>
    </lineage>
</organism>
<dbReference type="InterPro" id="IPR019137">
    <property type="entry name" value="Nck-associated_protein-1"/>
</dbReference>
<dbReference type="Pfam" id="PF09735">
    <property type="entry name" value="Nckap1"/>
    <property type="match status" value="1"/>
</dbReference>
<evidence type="ECO:0000313" key="2">
    <source>
        <dbReference type="EMBL" id="KDO32245.1"/>
    </source>
</evidence>
<evidence type="ECO:0000313" key="3">
    <source>
        <dbReference type="Proteomes" id="UP000030745"/>
    </source>
</evidence>
<dbReference type="GO" id="GO:0000902">
    <property type="term" value="P:cell morphogenesis"/>
    <property type="evidence" value="ECO:0007669"/>
    <property type="project" value="TreeGrafter"/>
</dbReference>
<evidence type="ECO:0000256" key="1">
    <source>
        <dbReference type="ARBA" id="ARBA00037947"/>
    </source>
</evidence>
<dbReference type="GeneID" id="24125265"/>
<dbReference type="AlphaFoldDB" id="A0A067CSN6"/>
<dbReference type="OMA" id="FSANWAK"/>
<dbReference type="EMBL" id="KK583195">
    <property type="protein sequence ID" value="KDO32245.1"/>
    <property type="molecule type" value="Genomic_DNA"/>
</dbReference>
<dbReference type="PANTHER" id="PTHR12093">
    <property type="entry name" value="NCK-ASSOCIATED PROTEIN 1"/>
    <property type="match status" value="1"/>
</dbReference>